<name>A0A2S9XHK5_9BACT</name>
<keyword evidence="3" id="KW-1185">Reference proteome</keyword>
<comment type="caution">
    <text evidence="2">The sequence shown here is derived from an EMBL/GenBank/DDBJ whole genome shotgun (WGS) entry which is preliminary data.</text>
</comment>
<evidence type="ECO:0000313" key="3">
    <source>
        <dbReference type="Proteomes" id="UP000237968"/>
    </source>
</evidence>
<dbReference type="RefSeq" id="WP_146156087.1">
    <property type="nucleotide sequence ID" value="NZ_PVNK01000214.1"/>
</dbReference>
<feature type="region of interest" description="Disordered" evidence="1">
    <location>
        <begin position="54"/>
        <end position="77"/>
    </location>
</feature>
<protein>
    <submittedName>
        <fullName evidence="2">Uncharacterized protein</fullName>
    </submittedName>
</protein>
<dbReference type="Gene3D" id="2.60.120.620">
    <property type="entry name" value="q2cbj1_9rhob like domain"/>
    <property type="match status" value="1"/>
</dbReference>
<organism evidence="2 3">
    <name type="scientific">Enhygromyxa salina</name>
    <dbReference type="NCBI Taxonomy" id="215803"/>
    <lineage>
        <taxon>Bacteria</taxon>
        <taxon>Pseudomonadati</taxon>
        <taxon>Myxococcota</taxon>
        <taxon>Polyangia</taxon>
        <taxon>Nannocystales</taxon>
        <taxon>Nannocystaceae</taxon>
        <taxon>Enhygromyxa</taxon>
    </lineage>
</organism>
<dbReference type="OrthoDB" id="9783171at2"/>
<accession>A0A2S9XHK5</accession>
<gene>
    <name evidence="2" type="ORF">ENSA5_49760</name>
</gene>
<dbReference type="Proteomes" id="UP000237968">
    <property type="component" value="Unassembled WGS sequence"/>
</dbReference>
<reference evidence="2 3" key="1">
    <citation type="submission" date="2018-03" db="EMBL/GenBank/DDBJ databases">
        <title>Draft Genome Sequences of the Obligatory Marine Myxobacteria Enhygromyxa salina SWB005.</title>
        <authorList>
            <person name="Poehlein A."/>
            <person name="Moghaddam J.A."/>
            <person name="Harms H."/>
            <person name="Alanjari M."/>
            <person name="Koenig G.M."/>
            <person name="Daniel R."/>
            <person name="Schaeberle T.F."/>
        </authorList>
    </citation>
    <scope>NUCLEOTIDE SEQUENCE [LARGE SCALE GENOMIC DNA]</scope>
    <source>
        <strain evidence="2 3">SWB005</strain>
    </source>
</reference>
<feature type="compositionally biased region" description="Basic and acidic residues" evidence="1">
    <location>
        <begin position="57"/>
        <end position="77"/>
    </location>
</feature>
<dbReference type="EMBL" id="PVNK01000214">
    <property type="protein sequence ID" value="PRP92345.1"/>
    <property type="molecule type" value="Genomic_DNA"/>
</dbReference>
<evidence type="ECO:0000313" key="2">
    <source>
        <dbReference type="EMBL" id="PRP92345.1"/>
    </source>
</evidence>
<proteinExistence type="predicted"/>
<sequence>MPSTIDHPSFRVIDDFLDEDAWTEVWSHFQFVDLLPVTRSRGAWKLDDGVPLGGQEIRTHGRDPAARHDDADPHRYPSETPIDRVIHALLTRPELHEGLVSDSWASVSARPYVYPHGTALSWHVDDHALYAGAFVYYAHPHWNAHWGGELLIGELGEPEGEDPDDDELPIMGYRFETEDYSERLLDMGCGSFVMPKPNRLVVLAGAPHMISRVSSAAGHNVRASVAGFFLEPVQNRRD</sequence>
<dbReference type="AlphaFoldDB" id="A0A2S9XHK5"/>
<evidence type="ECO:0000256" key="1">
    <source>
        <dbReference type="SAM" id="MobiDB-lite"/>
    </source>
</evidence>